<feature type="compositionally biased region" description="Polar residues" evidence="2">
    <location>
        <begin position="104"/>
        <end position="115"/>
    </location>
</feature>
<evidence type="ECO:0000313" key="3">
    <source>
        <dbReference type="Proteomes" id="UP000813463"/>
    </source>
</evidence>
<feature type="compositionally biased region" description="Polar residues" evidence="2">
    <location>
        <begin position="153"/>
        <end position="165"/>
    </location>
</feature>
<keyword evidence="1" id="KW-0175">Coiled coil</keyword>
<feature type="region of interest" description="Disordered" evidence="2">
    <location>
        <begin position="1"/>
        <end position="48"/>
    </location>
</feature>
<dbReference type="OrthoDB" id="2014962at2759"/>
<name>A0A9R0HSL9_SPIOL</name>
<organism evidence="3 4">
    <name type="scientific">Spinacia oleracea</name>
    <name type="common">Spinach</name>
    <dbReference type="NCBI Taxonomy" id="3562"/>
    <lineage>
        <taxon>Eukaryota</taxon>
        <taxon>Viridiplantae</taxon>
        <taxon>Streptophyta</taxon>
        <taxon>Embryophyta</taxon>
        <taxon>Tracheophyta</taxon>
        <taxon>Spermatophyta</taxon>
        <taxon>Magnoliopsida</taxon>
        <taxon>eudicotyledons</taxon>
        <taxon>Gunneridae</taxon>
        <taxon>Pentapetalae</taxon>
        <taxon>Caryophyllales</taxon>
        <taxon>Chenopodiaceae</taxon>
        <taxon>Chenopodioideae</taxon>
        <taxon>Anserineae</taxon>
        <taxon>Spinacia</taxon>
    </lineage>
</organism>
<feature type="coiled-coil region" evidence="1">
    <location>
        <begin position="294"/>
        <end position="405"/>
    </location>
</feature>
<feature type="compositionally biased region" description="Polar residues" evidence="2">
    <location>
        <begin position="254"/>
        <end position="272"/>
    </location>
</feature>
<keyword evidence="3" id="KW-1185">Reference proteome</keyword>
<proteinExistence type="predicted"/>
<reference evidence="4" key="2">
    <citation type="submission" date="2025-08" db="UniProtKB">
        <authorList>
            <consortium name="RefSeq"/>
        </authorList>
    </citation>
    <scope>IDENTIFICATION</scope>
    <source>
        <tissue evidence="4">Leaf</tissue>
    </source>
</reference>
<dbReference type="PANTHER" id="PTHR31762:SF10">
    <property type="entry name" value="FAS-BINDING FACTOR-LIKE PROTEIN"/>
    <property type="match status" value="1"/>
</dbReference>
<dbReference type="InterPro" id="IPR040321">
    <property type="entry name" value="SCD2-like"/>
</dbReference>
<feature type="region of interest" description="Disordered" evidence="2">
    <location>
        <begin position="60"/>
        <end position="272"/>
    </location>
</feature>
<feature type="compositionally biased region" description="Polar residues" evidence="2">
    <location>
        <begin position="183"/>
        <end position="192"/>
    </location>
</feature>
<gene>
    <name evidence="4" type="primary">LOC110775903</name>
</gene>
<feature type="compositionally biased region" description="Acidic residues" evidence="2">
    <location>
        <begin position="67"/>
        <end position="77"/>
    </location>
</feature>
<evidence type="ECO:0000256" key="2">
    <source>
        <dbReference type="SAM" id="MobiDB-lite"/>
    </source>
</evidence>
<dbReference type="GO" id="GO:0000911">
    <property type="term" value="P:cytokinesis by cell plate formation"/>
    <property type="evidence" value="ECO:0007669"/>
    <property type="project" value="InterPro"/>
</dbReference>
<dbReference type="GeneID" id="110775903"/>
<dbReference type="PANTHER" id="PTHR31762">
    <property type="entry name" value="FAS-BINDING FACTOR-LIKE PROTEIN"/>
    <property type="match status" value="1"/>
</dbReference>
<dbReference type="Proteomes" id="UP000813463">
    <property type="component" value="Chromosome 4"/>
</dbReference>
<feature type="compositionally biased region" description="Basic and acidic residues" evidence="2">
    <location>
        <begin position="1"/>
        <end position="13"/>
    </location>
</feature>
<accession>A0A9R0HSL9</accession>
<evidence type="ECO:0000313" key="4">
    <source>
        <dbReference type="RefSeq" id="XP_021836192.1"/>
    </source>
</evidence>
<dbReference type="KEGG" id="soe:110775903"/>
<dbReference type="RefSeq" id="XP_021836192.1">
    <property type="nucleotide sequence ID" value="XM_021980500.2"/>
</dbReference>
<reference evidence="3" key="1">
    <citation type="journal article" date="2021" name="Nat. Commun.">
        <title>Genomic analyses provide insights into spinach domestication and the genetic basis of agronomic traits.</title>
        <authorList>
            <person name="Cai X."/>
            <person name="Sun X."/>
            <person name="Xu C."/>
            <person name="Sun H."/>
            <person name="Wang X."/>
            <person name="Ge C."/>
            <person name="Zhang Z."/>
            <person name="Wang Q."/>
            <person name="Fei Z."/>
            <person name="Jiao C."/>
            <person name="Wang Q."/>
        </authorList>
    </citation>
    <scope>NUCLEOTIDE SEQUENCE [LARGE SCALE GENOMIC DNA]</scope>
    <source>
        <strain evidence="3">cv. Varoflay</strain>
    </source>
</reference>
<protein>
    <submittedName>
        <fullName evidence="4">Coiled-coil domain-containing protein SCD2</fullName>
    </submittedName>
</protein>
<dbReference type="AlphaFoldDB" id="A0A9R0HSL9"/>
<sequence length="651" mass="72936">MDRFRARFDRQKSIDSPPDPVSPVTVSPLHRHARSSSSGISAFKKPQNVATMAAAQRLAQVMAHSGDDEDEDEDDLLVDYQPVGSLGGLGLAAGRSGRPRSPKSLRTASTEQVPSLRTPMVARPSFSAKTHEHPLPRPTSAGRLSQPPINALESKQSSAHLPSTVRTHRTSMDSMDMVEEHNSLSGRPSLSIRTDGEASAHSPMPLNSEDVNLSDRSPMVFNPSEQPPSARSILSGRPSGIKTIPTMPPAVKISTKQQISSSPLAGSSSNRRLSLDFGSMISREPKESNDQLSSTALHDELDMLQEENDRLLDKLRLAEERIQDSEARAKQLEKQVANLGEGVTMEARLLNRKEAALQQREAALRVASQKYGGKTGDIAALRMEAETARDEAISALDQLQESESELRSLRSMVHRLMLTQEEMEEVVLKRCWLARYWGLCVRYGIYPDIAEAKLEYWSSFAPLPVEIVIAAGQKAKEDNHSANTDDRREKTIRDAIELSGEGSAESMLIVERGLRELSVLKVEDAIRVAMAQHRRRNMQKPAFTDDLRSPSQKFSEAFDLSQEESEEVQFKQAWLMYFWRRARNHGLEPDIVDERLRFWINHSARGSSSHDAVDVERGLLELRKLGLENQLWEESRRWTEQDSQTRRQMDS</sequence>
<evidence type="ECO:0000256" key="1">
    <source>
        <dbReference type="SAM" id="Coils"/>
    </source>
</evidence>